<organism evidence="1 2">
    <name type="scientific">Bacillus cereus</name>
    <dbReference type="NCBI Taxonomy" id="1396"/>
    <lineage>
        <taxon>Bacteria</taxon>
        <taxon>Bacillati</taxon>
        <taxon>Bacillota</taxon>
        <taxon>Bacilli</taxon>
        <taxon>Bacillales</taxon>
        <taxon>Bacillaceae</taxon>
        <taxon>Bacillus</taxon>
        <taxon>Bacillus cereus group</taxon>
    </lineage>
</organism>
<dbReference type="InterPro" id="IPR015867">
    <property type="entry name" value="N-reg_PII/ATP_PRibTrfase_C"/>
</dbReference>
<dbReference type="PANTHER" id="PTHR41774">
    <property type="match status" value="1"/>
</dbReference>
<dbReference type="GO" id="GO:0010038">
    <property type="term" value="P:response to metal ion"/>
    <property type="evidence" value="ECO:0007669"/>
    <property type="project" value="InterPro"/>
</dbReference>
<reference evidence="1 2" key="1">
    <citation type="submission" date="2017-09" db="EMBL/GenBank/DDBJ databases">
        <title>Large-scale bioinformatics analysis of Bacillus genomes uncovers conserved roles of natural products in bacterial physiology.</title>
        <authorList>
            <consortium name="Agbiome Team Llc"/>
            <person name="Bleich R.M."/>
            <person name="Grubbs K.J."/>
            <person name="Santa Maria K.C."/>
            <person name="Allen S.E."/>
            <person name="Farag S."/>
            <person name="Shank E.A."/>
            <person name="Bowers A."/>
        </authorList>
    </citation>
    <scope>NUCLEOTIDE SEQUENCE [LARGE SCALE GENOMIC DNA]</scope>
    <source>
        <strain evidence="1 2">AFS022681</strain>
    </source>
</reference>
<evidence type="ECO:0000313" key="1">
    <source>
        <dbReference type="EMBL" id="PFE18078.1"/>
    </source>
</evidence>
<name>A0A1D3NDW7_BACCE</name>
<dbReference type="SUPFAM" id="SSF102705">
    <property type="entry name" value="NIF3 (NGG1p interacting factor 3)-like"/>
    <property type="match status" value="1"/>
</dbReference>
<dbReference type="Pfam" id="PF03091">
    <property type="entry name" value="CutA1"/>
    <property type="match status" value="1"/>
</dbReference>
<dbReference type="EMBL" id="NTRR01000008">
    <property type="protein sequence ID" value="PFE18078.1"/>
    <property type="molecule type" value="Genomic_DNA"/>
</dbReference>
<dbReference type="InterPro" id="IPR004323">
    <property type="entry name" value="Ion_tolerance_CutA"/>
</dbReference>
<dbReference type="Proteomes" id="UP000220032">
    <property type="component" value="Unassembled WGS sequence"/>
</dbReference>
<evidence type="ECO:0000313" key="2">
    <source>
        <dbReference type="Proteomes" id="UP000220032"/>
    </source>
</evidence>
<proteinExistence type="predicted"/>
<dbReference type="AlphaFoldDB" id="A0A1D3NDW7"/>
<dbReference type="InterPro" id="IPR036069">
    <property type="entry name" value="DUF34/NIF3_sf"/>
</dbReference>
<gene>
    <name evidence="1" type="ORF">CN307_07835</name>
</gene>
<dbReference type="RefSeq" id="WP_088096526.1">
    <property type="nucleotide sequence ID" value="NZ_FMJG01000026.1"/>
</dbReference>
<dbReference type="PANTHER" id="PTHR41774:SF1">
    <property type="entry name" value="NGG1P INTERACTING FACTOR NIF3"/>
    <property type="match status" value="1"/>
</dbReference>
<protein>
    <submittedName>
        <fullName evidence="1">Cytochrome C biogenesis protein</fullName>
    </submittedName>
</protein>
<sequence>MQFTEVKIEVFIPEEYIEILRDALNKIGACKTGEYDHCLSYSSVKGYWRPLNGASPFNGKIGQICKGQECKVEIKCERVLVKNALEVINKIHPYETPMIYIIPILNGYFEQI</sequence>
<accession>A0A1D3NDW7</accession>
<dbReference type="Gene3D" id="3.30.70.120">
    <property type="match status" value="1"/>
</dbReference>
<comment type="caution">
    <text evidence="1">The sequence shown here is derived from an EMBL/GenBank/DDBJ whole genome shotgun (WGS) entry which is preliminary data.</text>
</comment>